<dbReference type="CDD" id="cd06779">
    <property type="entry name" value="cpPDZ_Deg_HtrA-like"/>
    <property type="match status" value="1"/>
</dbReference>
<name>A0AAW9K9C7_CLOPF</name>
<dbReference type="PANTHER" id="PTHR43343:SF3">
    <property type="entry name" value="PROTEASE DO-LIKE 8, CHLOROPLASTIC"/>
    <property type="match status" value="1"/>
</dbReference>
<feature type="non-terminal residue" evidence="4">
    <location>
        <position position="1"/>
    </location>
</feature>
<dbReference type="AlphaFoldDB" id="A0AAW9K9C7"/>
<comment type="caution">
    <text evidence="4">The sequence shown here is derived from an EMBL/GenBank/DDBJ whole genome shotgun (WGS) entry which is preliminary data.</text>
</comment>
<keyword evidence="2" id="KW-0378">Hydrolase</keyword>
<feature type="domain" description="PDZ" evidence="3">
    <location>
        <begin position="63"/>
        <end position="96"/>
    </location>
</feature>
<accession>A0AAW9K9C7</accession>
<dbReference type="PROSITE" id="PS50106">
    <property type="entry name" value="PDZ"/>
    <property type="match status" value="1"/>
</dbReference>
<evidence type="ECO:0000313" key="5">
    <source>
        <dbReference type="Proteomes" id="UP001288944"/>
    </source>
</evidence>
<dbReference type="InterPro" id="IPR051201">
    <property type="entry name" value="Chloro_Bact_Ser_Proteases"/>
</dbReference>
<sequence>YYGEDIDNMGFAIPADTVRWAVDHFLKYGELRRPSIGIAVEENWAASVGLPTDRSLKITNVVSPQAKKAGIKAGDTLLEVNGQEVRTLADVNEVLKGQLPGDTAKLTLLSKGKKTIVNVTLGKVDS</sequence>
<dbReference type="Pfam" id="PF13180">
    <property type="entry name" value="PDZ_2"/>
    <property type="match status" value="1"/>
</dbReference>
<dbReference type="Gene3D" id="2.30.42.10">
    <property type="match status" value="1"/>
</dbReference>
<evidence type="ECO:0000256" key="2">
    <source>
        <dbReference type="ARBA" id="ARBA00022801"/>
    </source>
</evidence>
<dbReference type="Proteomes" id="UP001288944">
    <property type="component" value="Unassembled WGS sequence"/>
</dbReference>
<dbReference type="SMART" id="SM00228">
    <property type="entry name" value="PDZ"/>
    <property type="match status" value="1"/>
</dbReference>
<reference evidence="4" key="1">
    <citation type="submission" date="2019-11" db="EMBL/GenBank/DDBJ databases">
        <title>Characterization of Clostridium perfringens isolates from swine manure treated agricultural soils.</title>
        <authorList>
            <person name="Wushke S.T."/>
        </authorList>
    </citation>
    <scope>NUCLEOTIDE SEQUENCE</scope>
    <source>
        <strain evidence="4">X62</strain>
    </source>
</reference>
<dbReference type="EMBL" id="WNUR01001035">
    <property type="protein sequence ID" value="MDZ7543301.1"/>
    <property type="molecule type" value="Genomic_DNA"/>
</dbReference>
<dbReference type="SUPFAM" id="SSF50156">
    <property type="entry name" value="PDZ domain-like"/>
    <property type="match status" value="1"/>
</dbReference>
<evidence type="ECO:0000256" key="1">
    <source>
        <dbReference type="ARBA" id="ARBA00022670"/>
    </source>
</evidence>
<evidence type="ECO:0000313" key="4">
    <source>
        <dbReference type="EMBL" id="MDZ7543301.1"/>
    </source>
</evidence>
<keyword evidence="1" id="KW-0645">Protease</keyword>
<protein>
    <submittedName>
        <fullName evidence="4">PDZ domain-containing protein</fullName>
    </submittedName>
</protein>
<dbReference type="GO" id="GO:0006508">
    <property type="term" value="P:proteolysis"/>
    <property type="evidence" value="ECO:0007669"/>
    <property type="project" value="UniProtKB-KW"/>
</dbReference>
<evidence type="ECO:0000259" key="3">
    <source>
        <dbReference type="PROSITE" id="PS50106"/>
    </source>
</evidence>
<proteinExistence type="predicted"/>
<dbReference type="InterPro" id="IPR001478">
    <property type="entry name" value="PDZ"/>
</dbReference>
<gene>
    <name evidence="4" type="ORF">GNF83_19410</name>
</gene>
<dbReference type="GO" id="GO:0008233">
    <property type="term" value="F:peptidase activity"/>
    <property type="evidence" value="ECO:0007669"/>
    <property type="project" value="UniProtKB-KW"/>
</dbReference>
<dbReference type="PANTHER" id="PTHR43343">
    <property type="entry name" value="PEPTIDASE S12"/>
    <property type="match status" value="1"/>
</dbReference>
<organism evidence="4 5">
    <name type="scientific">Clostridium perfringens</name>
    <dbReference type="NCBI Taxonomy" id="1502"/>
    <lineage>
        <taxon>Bacteria</taxon>
        <taxon>Bacillati</taxon>
        <taxon>Bacillota</taxon>
        <taxon>Clostridia</taxon>
        <taxon>Eubacteriales</taxon>
        <taxon>Clostridiaceae</taxon>
        <taxon>Clostridium</taxon>
    </lineage>
</organism>
<dbReference type="InterPro" id="IPR036034">
    <property type="entry name" value="PDZ_sf"/>
</dbReference>